<keyword evidence="3" id="KW-0560">Oxidoreductase</keyword>
<dbReference type="InterPro" id="IPR024674">
    <property type="entry name" value="HpaB/PvcC/4-BUDH_N"/>
</dbReference>
<organism evidence="7 8">
    <name type="scientific">Bradyrhizobium erythrophlei</name>
    <dbReference type="NCBI Taxonomy" id="1437360"/>
    <lineage>
        <taxon>Bacteria</taxon>
        <taxon>Pseudomonadati</taxon>
        <taxon>Pseudomonadota</taxon>
        <taxon>Alphaproteobacteria</taxon>
        <taxon>Hyphomicrobiales</taxon>
        <taxon>Nitrobacteraceae</taxon>
        <taxon>Bradyrhizobium</taxon>
    </lineage>
</organism>
<dbReference type="PANTHER" id="PTHR36117">
    <property type="entry name" value="4-HYDROXYPHENYLACETATE 3-MONOOXYGENASE-RELATED"/>
    <property type="match status" value="1"/>
</dbReference>
<dbReference type="InterPro" id="IPR036250">
    <property type="entry name" value="AcylCo_DH-like_C"/>
</dbReference>
<feature type="binding site" evidence="4">
    <location>
        <position position="191"/>
    </location>
    <ligand>
        <name>FAD</name>
        <dbReference type="ChEBI" id="CHEBI:57692"/>
    </ligand>
</feature>
<dbReference type="AlphaFoldDB" id="A0A1M7UED1"/>
<dbReference type="RefSeq" id="WP_072821401.1">
    <property type="nucleotide sequence ID" value="NZ_LT670849.1"/>
</dbReference>
<dbReference type="Proteomes" id="UP000184096">
    <property type="component" value="Chromosome I"/>
</dbReference>
<accession>A0A1M7UED1</accession>
<evidence type="ECO:0000256" key="1">
    <source>
        <dbReference type="ARBA" id="ARBA00022630"/>
    </source>
</evidence>
<dbReference type="InterPro" id="IPR046373">
    <property type="entry name" value="Acyl-CoA_Oxase/DH_mid-dom_sf"/>
</dbReference>
<dbReference type="SUPFAM" id="SSF56645">
    <property type="entry name" value="Acyl-CoA dehydrogenase NM domain-like"/>
    <property type="match status" value="1"/>
</dbReference>
<keyword evidence="1" id="KW-0285">Flavoprotein</keyword>
<evidence type="ECO:0000259" key="6">
    <source>
        <dbReference type="Pfam" id="PF11794"/>
    </source>
</evidence>
<sequence>MTVAKTGAEHIASLRDGRTVYIDGALVEDVTTHPAFKNAIQSSAALYDYQARPENIEMMTFMPEGSNRRVNRAWQMPKSYEEMVTRRRALQAWSRVHYGFMGRSPDHVASALIGQRMGIEVFRKHGPQRAKALEDYVDYATKSDLFLTYVIINPQAERAKNWGDQVSDLVARIVDEDSTGITIRGAKMLGTSSIMANEILVANLQPLKQGEEDLAFSCALPMSAKGIRVLSRKSYEASAVSVFDNPLSSRFDENDALVYFDDVKVPWDRLFVYRDTDVCRQQFHETWGHSYQNYQAQIRLSVKIRFLAGLARKLTEAIGTTNIPSVSEKLGYMAAQASMVEAMLSGMEASGTKAGEYWVPNKHFMYSAQVLTQDLYPQFVNAIRELSGGALIMLPSSIKDFGDPMINKIIQTTQRAANLEPADKVKFLKACWDAVGSEFGSRHQQYEMFYAGARFVTAGHSFRTFDWNNATSMVENLMASYSLENEMNGLKH</sequence>
<dbReference type="SUPFAM" id="SSF47203">
    <property type="entry name" value="Acyl-CoA dehydrogenase C-terminal domain-like"/>
    <property type="match status" value="1"/>
</dbReference>
<evidence type="ECO:0000256" key="4">
    <source>
        <dbReference type="PIRSR" id="PIRSR000331-2"/>
    </source>
</evidence>
<dbReference type="OrthoDB" id="7233724at2"/>
<dbReference type="InterPro" id="IPR009100">
    <property type="entry name" value="AcylCoA_DH/oxidase_NM_dom_sf"/>
</dbReference>
<dbReference type="Pfam" id="PF11794">
    <property type="entry name" value="HpaB_N"/>
    <property type="match status" value="1"/>
</dbReference>
<keyword evidence="8" id="KW-1185">Reference proteome</keyword>
<evidence type="ECO:0000259" key="5">
    <source>
        <dbReference type="Pfam" id="PF03241"/>
    </source>
</evidence>
<dbReference type="Pfam" id="PF03241">
    <property type="entry name" value="HpaB"/>
    <property type="match status" value="1"/>
</dbReference>
<feature type="domain" description="HpaB/PvcC/4-BUDH C-terminal" evidence="5">
    <location>
        <begin position="279"/>
        <end position="478"/>
    </location>
</feature>
<dbReference type="GO" id="GO:0016627">
    <property type="term" value="F:oxidoreductase activity, acting on the CH-CH group of donors"/>
    <property type="evidence" value="ECO:0007669"/>
    <property type="project" value="InterPro"/>
</dbReference>
<dbReference type="InterPro" id="IPR024719">
    <property type="entry name" value="HpaB/PvcC/4-BUDH_C"/>
</dbReference>
<name>A0A1M7UED1_9BRAD</name>
<protein>
    <submittedName>
        <fullName evidence="7">4-hydroxyphenylacetate 3-monooxygenase</fullName>
    </submittedName>
</protein>
<dbReference type="InterPro" id="IPR004925">
    <property type="entry name" value="HpaB/PvcC/4-BUDH"/>
</dbReference>
<evidence type="ECO:0000256" key="2">
    <source>
        <dbReference type="ARBA" id="ARBA00022827"/>
    </source>
</evidence>
<dbReference type="EMBL" id="LT670849">
    <property type="protein sequence ID" value="SHN81296.1"/>
    <property type="molecule type" value="Genomic_DNA"/>
</dbReference>
<evidence type="ECO:0000313" key="7">
    <source>
        <dbReference type="EMBL" id="SHN81296.1"/>
    </source>
</evidence>
<keyword evidence="7" id="KW-0503">Monooxygenase</keyword>
<dbReference type="Gene3D" id="1.20.140.10">
    <property type="entry name" value="Butyryl-CoA Dehydrogenase, subunit A, domain 3"/>
    <property type="match status" value="1"/>
</dbReference>
<dbReference type="Gene3D" id="1.10.3140.10">
    <property type="entry name" value="4-hydroxybutyryl-coa dehydratase, domain 1"/>
    <property type="match status" value="1"/>
</dbReference>
<dbReference type="Gene3D" id="2.40.110.10">
    <property type="entry name" value="Butyryl-CoA Dehydrogenase, subunit A, domain 2"/>
    <property type="match status" value="1"/>
</dbReference>
<feature type="domain" description="HpaB/PvcC/4-BUDH N-terminal" evidence="6">
    <location>
        <begin position="6"/>
        <end position="272"/>
    </location>
</feature>
<dbReference type="PIRSF" id="PIRSF000331">
    <property type="entry name" value="HpaA_HpaB"/>
    <property type="match status" value="1"/>
</dbReference>
<gene>
    <name evidence="7" type="ORF">SAMN05444170_4679</name>
</gene>
<feature type="binding site" evidence="4">
    <location>
        <begin position="155"/>
        <end position="158"/>
    </location>
    <ligand>
        <name>FAD</name>
        <dbReference type="ChEBI" id="CHEBI:57692"/>
    </ligand>
</feature>
<reference evidence="8" key="1">
    <citation type="submission" date="2016-11" db="EMBL/GenBank/DDBJ databases">
        <authorList>
            <person name="Varghese N."/>
            <person name="Submissions S."/>
        </authorList>
    </citation>
    <scope>NUCLEOTIDE SEQUENCE [LARGE SCALE GENOMIC DNA]</scope>
    <source>
        <strain evidence="8">GAS401</strain>
    </source>
</reference>
<dbReference type="GO" id="GO:0004497">
    <property type="term" value="F:monooxygenase activity"/>
    <property type="evidence" value="ECO:0007669"/>
    <property type="project" value="UniProtKB-KW"/>
</dbReference>
<evidence type="ECO:0000313" key="8">
    <source>
        <dbReference type="Proteomes" id="UP000184096"/>
    </source>
</evidence>
<evidence type="ECO:0000256" key="3">
    <source>
        <dbReference type="ARBA" id="ARBA00023002"/>
    </source>
</evidence>
<proteinExistence type="predicted"/>
<dbReference type="PANTHER" id="PTHR36117:SF3">
    <property type="entry name" value="4-HYDROXYPHENYLACETATE 3-MONOOXYGENASE-RELATED"/>
    <property type="match status" value="1"/>
</dbReference>
<keyword evidence="2 4" id="KW-0274">FAD</keyword>